<evidence type="ECO:0000256" key="6">
    <source>
        <dbReference type="ARBA" id="ARBA00022835"/>
    </source>
</evidence>
<dbReference type="InterPro" id="IPR001247">
    <property type="entry name" value="ExoRNase_PH_dom1"/>
</dbReference>
<dbReference type="InterPro" id="IPR020568">
    <property type="entry name" value="Ribosomal_Su5_D2-typ_SF"/>
</dbReference>
<keyword evidence="4" id="KW-0963">Cytoplasm</keyword>
<dbReference type="Pfam" id="PF01138">
    <property type="entry name" value="RNase_PH"/>
    <property type="match status" value="2"/>
</dbReference>
<dbReference type="PANTHER" id="PTHR11953:SF2">
    <property type="entry name" value="EXOSOME COMPLEX COMPONENT MTR3"/>
    <property type="match status" value="1"/>
</dbReference>
<dbReference type="Gene3D" id="3.30.230.70">
    <property type="entry name" value="GHMP Kinase, N-terminal domain"/>
    <property type="match status" value="2"/>
</dbReference>
<evidence type="ECO:0000256" key="3">
    <source>
        <dbReference type="ARBA" id="ARBA00006678"/>
    </source>
</evidence>
<dbReference type="GO" id="GO:0003723">
    <property type="term" value="F:RNA binding"/>
    <property type="evidence" value="ECO:0007669"/>
    <property type="project" value="UniProtKB-KW"/>
</dbReference>
<dbReference type="SUPFAM" id="SSF54211">
    <property type="entry name" value="Ribosomal protein S5 domain 2-like"/>
    <property type="match status" value="1"/>
</dbReference>
<evidence type="ECO:0000256" key="8">
    <source>
        <dbReference type="ARBA" id="ARBA00023242"/>
    </source>
</evidence>
<keyword evidence="5" id="KW-0698">rRNA processing</keyword>
<sequence length="294" mass="30484">MPLDHRRLRGPEESQPPALWAATAAEDEEDGEGAGAAPRDPCALRPLFARAGLLSQAQGSAYVELGSGTKVLCAAWGPREAAEPGPGRLLCDGTKVLCAAWGPREAAEPGPGRLLCEFRRAPFAGRGARGRPGAAAEREAEREAAAALREALEPAVRLGRYPRARLAVSALLLQDGGSALAAAVSAAALALADAGVEMYDLAVGCALCRPPAPAASWMLQPAEPEERRAAARLTLALLPALNQVSAVLGGGRGGPPEDWAQALRLGLDGCHRQYPVLRQSLLRAAQRRDAAAAA</sequence>
<evidence type="ECO:0000256" key="4">
    <source>
        <dbReference type="ARBA" id="ARBA00022490"/>
    </source>
</evidence>
<dbReference type="GO" id="GO:0071028">
    <property type="term" value="P:nuclear mRNA surveillance"/>
    <property type="evidence" value="ECO:0007669"/>
    <property type="project" value="TreeGrafter"/>
</dbReference>
<dbReference type="PANTHER" id="PTHR11953">
    <property type="entry name" value="EXOSOME COMPLEX COMPONENT"/>
    <property type="match status" value="1"/>
</dbReference>
<name>A0A851W3X4_CORMO</name>
<gene>
    <name evidence="11" type="primary">Exosc6</name>
    <name evidence="11" type="ORF">CORMON_R15432</name>
</gene>
<dbReference type="GO" id="GO:0016075">
    <property type="term" value="P:rRNA catabolic process"/>
    <property type="evidence" value="ECO:0007669"/>
    <property type="project" value="TreeGrafter"/>
</dbReference>
<dbReference type="EMBL" id="WBNF01000043">
    <property type="protein sequence ID" value="NXD48587.1"/>
    <property type="molecule type" value="Genomic_DNA"/>
</dbReference>
<comment type="caution">
    <text evidence="11">The sequence shown here is derived from an EMBL/GenBank/DDBJ whole genome shotgun (WGS) entry which is preliminary data.</text>
</comment>
<dbReference type="GO" id="GO:0006364">
    <property type="term" value="P:rRNA processing"/>
    <property type="evidence" value="ECO:0007669"/>
    <property type="project" value="UniProtKB-KW"/>
</dbReference>
<dbReference type="InterPro" id="IPR036345">
    <property type="entry name" value="ExoRNase_PH_dom2_sf"/>
</dbReference>
<feature type="domain" description="Exoribonuclease phosphorolytic" evidence="10">
    <location>
        <begin position="44"/>
        <end position="83"/>
    </location>
</feature>
<dbReference type="GO" id="GO:0000177">
    <property type="term" value="C:cytoplasmic exosome (RNase complex)"/>
    <property type="evidence" value="ECO:0007669"/>
    <property type="project" value="TreeGrafter"/>
</dbReference>
<keyword evidence="8" id="KW-0539">Nucleus</keyword>
<proteinExistence type="inferred from homology"/>
<evidence type="ECO:0000256" key="1">
    <source>
        <dbReference type="ARBA" id="ARBA00004123"/>
    </source>
</evidence>
<dbReference type="SUPFAM" id="SSF55666">
    <property type="entry name" value="Ribonuclease PH domain 2-like"/>
    <property type="match status" value="1"/>
</dbReference>
<protein>
    <submittedName>
        <fullName evidence="11">EXOS6 protein</fullName>
    </submittedName>
</protein>
<comment type="subcellular location">
    <subcellularLocation>
        <location evidence="2">Cytoplasm</location>
    </subcellularLocation>
    <subcellularLocation>
        <location evidence="1">Nucleus</location>
    </subcellularLocation>
</comment>
<dbReference type="Proteomes" id="UP000603793">
    <property type="component" value="Unassembled WGS sequence"/>
</dbReference>
<feature type="domain" description="Exoribonuclease phosphorolytic" evidence="10">
    <location>
        <begin position="91"/>
        <end position="197"/>
    </location>
</feature>
<organism evidence="11 12">
    <name type="scientific">Corvus moneduloides</name>
    <name type="common">New Caledonian crow</name>
    <dbReference type="NCBI Taxonomy" id="1196302"/>
    <lineage>
        <taxon>Eukaryota</taxon>
        <taxon>Metazoa</taxon>
        <taxon>Chordata</taxon>
        <taxon>Craniata</taxon>
        <taxon>Vertebrata</taxon>
        <taxon>Euteleostomi</taxon>
        <taxon>Archelosauria</taxon>
        <taxon>Archosauria</taxon>
        <taxon>Dinosauria</taxon>
        <taxon>Saurischia</taxon>
        <taxon>Theropoda</taxon>
        <taxon>Coelurosauria</taxon>
        <taxon>Aves</taxon>
        <taxon>Neognathae</taxon>
        <taxon>Neoaves</taxon>
        <taxon>Telluraves</taxon>
        <taxon>Australaves</taxon>
        <taxon>Passeriformes</taxon>
        <taxon>Corvoidea</taxon>
        <taxon>Corvidae</taxon>
        <taxon>Corvus</taxon>
    </lineage>
</organism>
<evidence type="ECO:0000256" key="2">
    <source>
        <dbReference type="ARBA" id="ARBA00004496"/>
    </source>
</evidence>
<reference evidence="11" key="1">
    <citation type="submission" date="2019-09" db="EMBL/GenBank/DDBJ databases">
        <title>Bird 10,000 Genomes (B10K) Project - Family phase.</title>
        <authorList>
            <person name="Zhang G."/>
        </authorList>
    </citation>
    <scope>NUCLEOTIDE SEQUENCE</scope>
    <source>
        <strain evidence="11">OUT-0060</strain>
        <tissue evidence="11">Blood</tissue>
    </source>
</reference>
<evidence type="ECO:0000256" key="7">
    <source>
        <dbReference type="ARBA" id="ARBA00022884"/>
    </source>
</evidence>
<keyword evidence="7" id="KW-0694">RNA-binding</keyword>
<evidence type="ECO:0000256" key="9">
    <source>
        <dbReference type="SAM" id="MobiDB-lite"/>
    </source>
</evidence>
<dbReference type="GO" id="GO:0005730">
    <property type="term" value="C:nucleolus"/>
    <property type="evidence" value="ECO:0007669"/>
    <property type="project" value="TreeGrafter"/>
</dbReference>
<dbReference type="InterPro" id="IPR050080">
    <property type="entry name" value="RNase_PH"/>
</dbReference>
<feature type="region of interest" description="Disordered" evidence="9">
    <location>
        <begin position="1"/>
        <end position="39"/>
    </location>
</feature>
<dbReference type="GO" id="GO:0034475">
    <property type="term" value="P:U4 snRNA 3'-end processing"/>
    <property type="evidence" value="ECO:0007669"/>
    <property type="project" value="TreeGrafter"/>
</dbReference>
<dbReference type="AlphaFoldDB" id="A0A851W3X4"/>
<keyword evidence="6" id="KW-0271">Exosome</keyword>
<feature type="non-terminal residue" evidence="11">
    <location>
        <position position="1"/>
    </location>
</feature>
<evidence type="ECO:0000256" key="5">
    <source>
        <dbReference type="ARBA" id="ARBA00022552"/>
    </source>
</evidence>
<accession>A0A851W3X4</accession>
<dbReference type="GO" id="GO:0071051">
    <property type="term" value="P:poly(A)-dependent snoRNA 3'-end processing"/>
    <property type="evidence" value="ECO:0007669"/>
    <property type="project" value="TreeGrafter"/>
</dbReference>
<dbReference type="InterPro" id="IPR027408">
    <property type="entry name" value="PNPase/RNase_PH_dom_sf"/>
</dbReference>
<feature type="non-terminal residue" evidence="11">
    <location>
        <position position="294"/>
    </location>
</feature>
<evidence type="ECO:0000259" key="10">
    <source>
        <dbReference type="Pfam" id="PF01138"/>
    </source>
</evidence>
<evidence type="ECO:0000313" key="12">
    <source>
        <dbReference type="Proteomes" id="UP000603793"/>
    </source>
</evidence>
<dbReference type="GO" id="GO:0000176">
    <property type="term" value="C:nuclear exosome (RNase complex)"/>
    <property type="evidence" value="ECO:0007669"/>
    <property type="project" value="TreeGrafter"/>
</dbReference>
<comment type="similarity">
    <text evidence="3">Belongs to the RNase PH family.</text>
</comment>
<evidence type="ECO:0000313" key="11">
    <source>
        <dbReference type="EMBL" id="NXD48587.1"/>
    </source>
</evidence>